<organism evidence="1 2">
    <name type="scientific">Knufia fluminis</name>
    <dbReference type="NCBI Taxonomy" id="191047"/>
    <lineage>
        <taxon>Eukaryota</taxon>
        <taxon>Fungi</taxon>
        <taxon>Dikarya</taxon>
        <taxon>Ascomycota</taxon>
        <taxon>Pezizomycotina</taxon>
        <taxon>Eurotiomycetes</taxon>
        <taxon>Chaetothyriomycetidae</taxon>
        <taxon>Chaetothyriales</taxon>
        <taxon>Trichomeriaceae</taxon>
        <taxon>Knufia</taxon>
    </lineage>
</organism>
<dbReference type="AlphaFoldDB" id="A0AAN8I4U9"/>
<dbReference type="EMBL" id="JAKLMC020000008">
    <property type="protein sequence ID" value="KAK5954572.1"/>
    <property type="molecule type" value="Genomic_DNA"/>
</dbReference>
<keyword evidence="2" id="KW-1185">Reference proteome</keyword>
<evidence type="ECO:0000313" key="2">
    <source>
        <dbReference type="Proteomes" id="UP001316803"/>
    </source>
</evidence>
<gene>
    <name evidence="1" type="ORF">OHC33_004294</name>
</gene>
<sequence length="625" mass="71610">MTLSSLATLELIVDQRSNHSSRLTDYFLAPAKKMADKDRFFGDVLGSAKPKTAFADTQERARMALLRDKIQVVRRAWLDPTAYHNLIEIVRKHCKVESRPKEVREPLQRLLEGARDYADIDARRAEKAAPEQYDALELYCSSQGYRYLFGLMTETLRAEDASEELLLTATVMIEFLTIDLYNLRLTQIGDTRYANFQGITYRGLTVSPDAVSEYESILANPDLSKRCFAIPLGLMSTSTEERVMHQFAQRDCRDSMIRMHWAIHIHGIDPDLLKAYLVQYPESVVTSICAMPVAKVSPHGEKEVLLRGAFFQLIDMKKKVIDGHEVVKLVLVMMNSNRDHTTEQASNEGEKEKQREAFRRIVVASRYEVCASLAGQNSLGEAEGYRRLQQQLLDELHDKHNIDVVRNSDLADARSTGSAVWLGASLFRSYPRHYAALRLQWQEALSYGDWVAAEEVLMKEYDWHRSDWYNVGKLNSTQVTASRQNFTLLHELATKAPPDEDQAELYHAWRRLVEGASLPDVWKSLKSFDQWAKTAETTARECGFEELANLLVPKWVNNVDDSVISELERQLHQLMRDEAGTFIDEHGFHMPQLSIFKEMEKPILWVPIPYMYGVSMIQPSSLCTY</sequence>
<name>A0AAN8I4U9_9EURO</name>
<reference evidence="1 2" key="1">
    <citation type="submission" date="2022-12" db="EMBL/GenBank/DDBJ databases">
        <title>Genomic features and morphological characterization of a novel Knufia sp. strain isolated from spacecraft assembly facility.</title>
        <authorList>
            <person name="Teixeira M."/>
            <person name="Chander A.M."/>
            <person name="Stajich J.E."/>
            <person name="Venkateswaran K."/>
        </authorList>
    </citation>
    <scope>NUCLEOTIDE SEQUENCE [LARGE SCALE GENOMIC DNA]</scope>
    <source>
        <strain evidence="1 2">FJI-L2-BK-P2</strain>
    </source>
</reference>
<dbReference type="Proteomes" id="UP001316803">
    <property type="component" value="Unassembled WGS sequence"/>
</dbReference>
<accession>A0AAN8I4U9</accession>
<evidence type="ECO:0000313" key="1">
    <source>
        <dbReference type="EMBL" id="KAK5954572.1"/>
    </source>
</evidence>
<comment type="caution">
    <text evidence="1">The sequence shown here is derived from an EMBL/GenBank/DDBJ whole genome shotgun (WGS) entry which is preliminary data.</text>
</comment>
<protein>
    <submittedName>
        <fullName evidence="1">Uncharacterized protein</fullName>
    </submittedName>
</protein>
<proteinExistence type="predicted"/>